<evidence type="ECO:0000256" key="1">
    <source>
        <dbReference type="ARBA" id="ARBA00004651"/>
    </source>
</evidence>
<keyword evidence="6" id="KW-0653">Protein transport</keyword>
<dbReference type="SUPFAM" id="SSF161098">
    <property type="entry name" value="MetI-like"/>
    <property type="match status" value="1"/>
</dbReference>
<keyword evidence="2 9" id="KW-0813">Transport</keyword>
<dbReference type="Proteomes" id="UP000535501">
    <property type="component" value="Unassembled WGS sequence"/>
</dbReference>
<evidence type="ECO:0000256" key="2">
    <source>
        <dbReference type="ARBA" id="ARBA00022448"/>
    </source>
</evidence>
<feature type="transmembrane region" description="Helical" evidence="9">
    <location>
        <begin position="91"/>
        <end position="115"/>
    </location>
</feature>
<keyword evidence="4 9" id="KW-0812">Transmembrane</keyword>
<dbReference type="InterPro" id="IPR050366">
    <property type="entry name" value="BP-dependent_transpt_permease"/>
</dbReference>
<evidence type="ECO:0000256" key="6">
    <source>
        <dbReference type="ARBA" id="ARBA00022927"/>
    </source>
</evidence>
<dbReference type="PANTHER" id="PTHR43386">
    <property type="entry name" value="OLIGOPEPTIDE TRANSPORT SYSTEM PERMEASE PROTEIN APPC"/>
    <property type="match status" value="1"/>
</dbReference>
<dbReference type="RefSeq" id="WP_077548272.1">
    <property type="nucleotide sequence ID" value="NZ_JACHEJ010000025.1"/>
</dbReference>
<keyword evidence="12" id="KW-1185">Reference proteome</keyword>
<name>A0A7X0DEZ0_9HYPH</name>
<dbReference type="PROSITE" id="PS50928">
    <property type="entry name" value="ABC_TM1"/>
    <property type="match status" value="1"/>
</dbReference>
<feature type="transmembrane region" description="Helical" evidence="9">
    <location>
        <begin position="135"/>
        <end position="160"/>
    </location>
</feature>
<evidence type="ECO:0000313" key="12">
    <source>
        <dbReference type="Proteomes" id="UP000535501"/>
    </source>
</evidence>
<keyword evidence="7 9" id="KW-1133">Transmembrane helix</keyword>
<dbReference type="CDD" id="cd06261">
    <property type="entry name" value="TM_PBP2"/>
    <property type="match status" value="1"/>
</dbReference>
<feature type="transmembrane region" description="Helical" evidence="9">
    <location>
        <begin position="24"/>
        <end position="46"/>
    </location>
</feature>
<keyword evidence="8 9" id="KW-0472">Membrane</keyword>
<gene>
    <name evidence="11" type="ORF">HNQ75_004289</name>
</gene>
<dbReference type="EMBL" id="JACHEJ010000025">
    <property type="protein sequence ID" value="MBB6182300.1"/>
    <property type="molecule type" value="Genomic_DNA"/>
</dbReference>
<comment type="similarity">
    <text evidence="9">Belongs to the binding-protein-dependent transport system permease family.</text>
</comment>
<keyword evidence="5" id="KW-0571">Peptide transport</keyword>
<evidence type="ECO:0000256" key="4">
    <source>
        <dbReference type="ARBA" id="ARBA00022692"/>
    </source>
</evidence>
<feature type="transmembrane region" description="Helical" evidence="9">
    <location>
        <begin position="213"/>
        <end position="233"/>
    </location>
</feature>
<feature type="domain" description="ABC transmembrane type-1" evidence="10">
    <location>
        <begin position="87"/>
        <end position="276"/>
    </location>
</feature>
<organism evidence="11 12">
    <name type="scientific">Pseudorhizobium flavum</name>
    <dbReference type="NCBI Taxonomy" id="1335061"/>
    <lineage>
        <taxon>Bacteria</taxon>
        <taxon>Pseudomonadati</taxon>
        <taxon>Pseudomonadota</taxon>
        <taxon>Alphaproteobacteria</taxon>
        <taxon>Hyphomicrobiales</taxon>
        <taxon>Rhizobiaceae</taxon>
        <taxon>Rhizobium/Agrobacterium group</taxon>
        <taxon>Pseudorhizobium</taxon>
    </lineage>
</organism>
<dbReference type="InterPro" id="IPR035906">
    <property type="entry name" value="MetI-like_sf"/>
</dbReference>
<evidence type="ECO:0000256" key="5">
    <source>
        <dbReference type="ARBA" id="ARBA00022856"/>
    </source>
</evidence>
<keyword evidence="3" id="KW-1003">Cell membrane</keyword>
<evidence type="ECO:0000313" key="11">
    <source>
        <dbReference type="EMBL" id="MBB6182300.1"/>
    </source>
</evidence>
<dbReference type="Gene3D" id="1.10.3720.10">
    <property type="entry name" value="MetI-like"/>
    <property type="match status" value="1"/>
</dbReference>
<dbReference type="GO" id="GO:0015031">
    <property type="term" value="P:protein transport"/>
    <property type="evidence" value="ECO:0007669"/>
    <property type="project" value="UniProtKB-KW"/>
</dbReference>
<dbReference type="AlphaFoldDB" id="A0A7X0DEZ0"/>
<feature type="transmembrane region" description="Helical" evidence="9">
    <location>
        <begin position="253"/>
        <end position="275"/>
    </location>
</feature>
<proteinExistence type="inferred from homology"/>
<dbReference type="GO" id="GO:0055085">
    <property type="term" value="P:transmembrane transport"/>
    <property type="evidence" value="ECO:0007669"/>
    <property type="project" value="InterPro"/>
</dbReference>
<protein>
    <submittedName>
        <fullName evidence="11">Peptide/nickel transport system permease protein</fullName>
    </submittedName>
</protein>
<evidence type="ECO:0000256" key="3">
    <source>
        <dbReference type="ARBA" id="ARBA00022475"/>
    </source>
</evidence>
<comment type="caution">
    <text evidence="11">The sequence shown here is derived from an EMBL/GenBank/DDBJ whole genome shotgun (WGS) entry which is preliminary data.</text>
</comment>
<dbReference type="InterPro" id="IPR000515">
    <property type="entry name" value="MetI-like"/>
</dbReference>
<reference evidence="11 12" key="1">
    <citation type="submission" date="2020-08" db="EMBL/GenBank/DDBJ databases">
        <title>Genomic Encyclopedia of Type Strains, Phase IV (KMG-IV): sequencing the most valuable type-strain genomes for metagenomic binning, comparative biology and taxonomic classification.</title>
        <authorList>
            <person name="Goeker M."/>
        </authorList>
    </citation>
    <scope>NUCLEOTIDE SEQUENCE [LARGE SCALE GENOMIC DNA]</scope>
    <source>
        <strain evidence="11 12">DSM 102134</strain>
    </source>
</reference>
<evidence type="ECO:0000256" key="9">
    <source>
        <dbReference type="RuleBase" id="RU363032"/>
    </source>
</evidence>
<dbReference type="Pfam" id="PF00528">
    <property type="entry name" value="BPD_transp_1"/>
    <property type="match status" value="1"/>
</dbReference>
<comment type="subcellular location">
    <subcellularLocation>
        <location evidence="1 9">Cell membrane</location>
        <topology evidence="1 9">Multi-pass membrane protein</topology>
    </subcellularLocation>
</comment>
<evidence type="ECO:0000259" key="10">
    <source>
        <dbReference type="PROSITE" id="PS50928"/>
    </source>
</evidence>
<dbReference type="GO" id="GO:0015833">
    <property type="term" value="P:peptide transport"/>
    <property type="evidence" value="ECO:0007669"/>
    <property type="project" value="UniProtKB-KW"/>
</dbReference>
<dbReference type="PANTHER" id="PTHR43386:SF1">
    <property type="entry name" value="D,D-DIPEPTIDE TRANSPORT SYSTEM PERMEASE PROTEIN DDPC-RELATED"/>
    <property type="match status" value="1"/>
</dbReference>
<evidence type="ECO:0000256" key="8">
    <source>
        <dbReference type="ARBA" id="ARBA00023136"/>
    </source>
</evidence>
<dbReference type="GO" id="GO:0005886">
    <property type="term" value="C:plasma membrane"/>
    <property type="evidence" value="ECO:0007669"/>
    <property type="project" value="UniProtKB-SubCell"/>
</dbReference>
<accession>A0A7X0DEZ0</accession>
<evidence type="ECO:0000256" key="7">
    <source>
        <dbReference type="ARBA" id="ARBA00022989"/>
    </source>
</evidence>
<sequence length="292" mass="30201">MTDQTSKLRKLLSLVLYATSRLDALAIAALFILLGVITLGAVGGLLPIPAPDQIAAHARLAPPGLGGGLFGADNLGRDVLARICQGIQNTFIVSASAVLVTAVVGAALGLVSGYIGGVVDEVLSRFADVVYSFPAVLLGLLITAILGPGGLSVIFAIVLVTMPPMIRVVRAATLEVAQADFVVTARVVGASHWRILSVHLLPNVALPILTQTAYSISIGILVESALSFLGLGVQPPVASLGSILREGSMYITVAPWLVFGPGLFLVLAILTVNLLGEGLRTAVDPLRPRILE</sequence>